<evidence type="ECO:0000256" key="3">
    <source>
        <dbReference type="ARBA" id="ARBA00023163"/>
    </source>
</evidence>
<dbReference type="InterPro" id="IPR029016">
    <property type="entry name" value="GAF-like_dom_sf"/>
</dbReference>
<dbReference type="GO" id="GO:0003677">
    <property type="term" value="F:DNA binding"/>
    <property type="evidence" value="ECO:0007669"/>
    <property type="project" value="UniProtKB-KW"/>
</dbReference>
<dbReference type="Pfam" id="PF09339">
    <property type="entry name" value="HTH_IclR"/>
    <property type="match status" value="1"/>
</dbReference>
<dbReference type="EMBL" id="CP071696">
    <property type="protein sequence ID" value="QTX05867.1"/>
    <property type="molecule type" value="Genomic_DNA"/>
</dbReference>
<dbReference type="SMART" id="SM00346">
    <property type="entry name" value="HTH_ICLR"/>
    <property type="match status" value="1"/>
</dbReference>
<organism evidence="7 8">
    <name type="scientific">Agromyces archimandritae</name>
    <dbReference type="NCBI Taxonomy" id="2781962"/>
    <lineage>
        <taxon>Bacteria</taxon>
        <taxon>Bacillati</taxon>
        <taxon>Actinomycetota</taxon>
        <taxon>Actinomycetes</taxon>
        <taxon>Micrococcales</taxon>
        <taxon>Microbacteriaceae</taxon>
        <taxon>Agromyces</taxon>
    </lineage>
</organism>
<evidence type="ECO:0000313" key="8">
    <source>
        <dbReference type="Proteomes" id="UP000671914"/>
    </source>
</evidence>
<dbReference type="SUPFAM" id="SSF55781">
    <property type="entry name" value="GAF domain-like"/>
    <property type="match status" value="1"/>
</dbReference>
<dbReference type="PROSITE" id="PS51078">
    <property type="entry name" value="ICLR_ED"/>
    <property type="match status" value="1"/>
</dbReference>
<evidence type="ECO:0000259" key="5">
    <source>
        <dbReference type="PROSITE" id="PS51077"/>
    </source>
</evidence>
<dbReference type="RefSeq" id="WP_210901249.1">
    <property type="nucleotide sequence ID" value="NZ_CP071696.1"/>
</dbReference>
<feature type="domain" description="HTH iclR-type" evidence="5">
    <location>
        <begin position="13"/>
        <end position="74"/>
    </location>
</feature>
<keyword evidence="2" id="KW-0238">DNA-binding</keyword>
<dbReference type="InterPro" id="IPR050707">
    <property type="entry name" value="HTH_MetabolicPath_Reg"/>
</dbReference>
<feature type="compositionally biased region" description="Low complexity" evidence="4">
    <location>
        <begin position="247"/>
        <end position="259"/>
    </location>
</feature>
<name>A0A975FQB4_9MICO</name>
<evidence type="ECO:0000313" key="7">
    <source>
        <dbReference type="EMBL" id="QTX05867.1"/>
    </source>
</evidence>
<dbReference type="SUPFAM" id="SSF46785">
    <property type="entry name" value="Winged helix' DNA-binding domain"/>
    <property type="match status" value="1"/>
</dbReference>
<evidence type="ECO:0000259" key="6">
    <source>
        <dbReference type="PROSITE" id="PS51078"/>
    </source>
</evidence>
<dbReference type="InterPro" id="IPR036388">
    <property type="entry name" value="WH-like_DNA-bd_sf"/>
</dbReference>
<dbReference type="Gene3D" id="1.10.10.10">
    <property type="entry name" value="Winged helix-like DNA-binding domain superfamily/Winged helix DNA-binding domain"/>
    <property type="match status" value="1"/>
</dbReference>
<dbReference type="AlphaFoldDB" id="A0A975FQB4"/>
<evidence type="ECO:0000256" key="4">
    <source>
        <dbReference type="SAM" id="MobiDB-lite"/>
    </source>
</evidence>
<dbReference type="PROSITE" id="PS51077">
    <property type="entry name" value="HTH_ICLR"/>
    <property type="match status" value="1"/>
</dbReference>
<dbReference type="Pfam" id="PF01614">
    <property type="entry name" value="IclR_C"/>
    <property type="match status" value="1"/>
</dbReference>
<dbReference type="PANTHER" id="PTHR30136">
    <property type="entry name" value="HELIX-TURN-HELIX TRANSCRIPTIONAL REGULATOR, ICLR FAMILY"/>
    <property type="match status" value="1"/>
</dbReference>
<dbReference type="InterPro" id="IPR036390">
    <property type="entry name" value="WH_DNA-bd_sf"/>
</dbReference>
<protein>
    <submittedName>
        <fullName evidence="7">IclR family transcriptional regulator</fullName>
    </submittedName>
</protein>
<evidence type="ECO:0000256" key="1">
    <source>
        <dbReference type="ARBA" id="ARBA00023015"/>
    </source>
</evidence>
<dbReference type="Proteomes" id="UP000671914">
    <property type="component" value="Chromosome"/>
</dbReference>
<keyword evidence="8" id="KW-1185">Reference proteome</keyword>
<dbReference type="PANTHER" id="PTHR30136:SF24">
    <property type="entry name" value="HTH-TYPE TRANSCRIPTIONAL REPRESSOR ALLR"/>
    <property type="match status" value="1"/>
</dbReference>
<accession>A0A975FQB4</accession>
<dbReference type="InterPro" id="IPR005471">
    <property type="entry name" value="Tscrpt_reg_IclR_N"/>
</dbReference>
<dbReference type="GO" id="GO:0045892">
    <property type="term" value="P:negative regulation of DNA-templated transcription"/>
    <property type="evidence" value="ECO:0007669"/>
    <property type="project" value="TreeGrafter"/>
</dbReference>
<keyword evidence="1" id="KW-0805">Transcription regulation</keyword>
<proteinExistence type="predicted"/>
<reference evidence="7" key="1">
    <citation type="submission" date="2021-03" db="EMBL/GenBank/DDBJ databases">
        <title>Agromyces archimandritus sp. nov., isolated from the cockroach Archimandrita tessellata.</title>
        <authorList>
            <person name="Guzman J."/>
            <person name="Ortuzar M."/>
            <person name="Poehlein A."/>
            <person name="Daniel R."/>
            <person name="Trujillo M."/>
            <person name="Vilcinskas A."/>
        </authorList>
    </citation>
    <scope>NUCLEOTIDE SEQUENCE</scope>
    <source>
        <strain evidence="7">G127AT</strain>
    </source>
</reference>
<evidence type="ECO:0000256" key="2">
    <source>
        <dbReference type="ARBA" id="ARBA00023125"/>
    </source>
</evidence>
<dbReference type="KEGG" id="aarc:G127AT_06640"/>
<gene>
    <name evidence="7" type="ORF">G127AT_06640</name>
</gene>
<feature type="region of interest" description="Disordered" evidence="4">
    <location>
        <begin position="239"/>
        <end position="259"/>
    </location>
</feature>
<sequence>MPPTQSRENRDQVPALARAIRIVDLLADARGVAVPMSDIARAIGAAKSSTSYLCAALEDARIIRRVETGYTLGPRTAEFGGAYIDGFNEVREFYRFCSTAPLLSQEVAQIAMLDGTDVVYLARHEGTAPLRLTANIGDRLPAAPTAVGNALLAALPPEEIAVRFGTPGALPRRTEQSVASVVELLRKLAEVRERGYAVDENEVHPGISGIAVRIPPRTTAAPALAIGCSFITEGGRRGVARSHRGRAAPAAAPPDESHAALPRLSRAAARTRPRRSPGGGVVVLALCLR</sequence>
<feature type="domain" description="IclR-ED" evidence="6">
    <location>
        <begin position="75"/>
        <end position="260"/>
    </location>
</feature>
<dbReference type="GO" id="GO:0003700">
    <property type="term" value="F:DNA-binding transcription factor activity"/>
    <property type="evidence" value="ECO:0007669"/>
    <property type="project" value="TreeGrafter"/>
</dbReference>
<dbReference type="InterPro" id="IPR014757">
    <property type="entry name" value="Tscrpt_reg_IclR_C"/>
</dbReference>
<keyword evidence="3" id="KW-0804">Transcription</keyword>
<dbReference type="Gene3D" id="3.30.450.40">
    <property type="match status" value="1"/>
</dbReference>